<evidence type="ECO:0000313" key="2">
    <source>
        <dbReference type="Proteomes" id="UP000608923"/>
    </source>
</evidence>
<dbReference type="AlphaFoldDB" id="A0A8H9IJN7"/>
<gene>
    <name evidence="1" type="ORF">GCM10010096_31580</name>
</gene>
<organism evidence="1 2">
    <name type="scientific">Alcaligenes pakistanensis</name>
    <dbReference type="NCBI Taxonomy" id="1482717"/>
    <lineage>
        <taxon>Bacteria</taxon>
        <taxon>Pseudomonadati</taxon>
        <taxon>Pseudomonadota</taxon>
        <taxon>Betaproteobacteria</taxon>
        <taxon>Burkholderiales</taxon>
        <taxon>Alcaligenaceae</taxon>
        <taxon>Alcaligenes</taxon>
    </lineage>
</organism>
<dbReference type="EMBL" id="BMZN01000005">
    <property type="protein sequence ID" value="GHC56369.1"/>
    <property type="molecule type" value="Genomic_DNA"/>
</dbReference>
<sequence>MAITLQKLSVKGPAVVPAEVSFNPVRTLILGPSDTGKSHIYDCLWFLLGGTTALEQFPESSGYDSLELLFTDGEQEYMVRKGMAGGIGKVFVRIYECGDSEDKTSSWEPVEQDLGQLLVKLSGAAGKLILHNRSKKGPVTGDDLRHWTLLSQTSMIAKELASGPKRDSPKRLASFSLFLSGLDDSAIETYLSPSEKDNIEGQLKTAQESLERTAAGIPVEADRIATAEALGRVDDGLDRLSTQHEARSSVLRELRQRISVEGNLLSEASTRLASATSIKERFLLLEQKYSSDIERLGATAEGIAFFEILSEIPCPLCDTPVKQHINPADLGSNAPKKYRAAIAAEVDKIRTLRAGLQCSVLYETERIESAAADVQRLSKSLESLEREEAAVLVTAGGEFNVDPRQLAEQHTYLSSLLGAFDEVERLNQEIKRLTEAKKQKRTPLKRNIGSNGDEVGKYAHKILDAWGFTSIQSVHVDAESGDLMLDGRRRISYGAGKRGIFRSAFSIALMKHALENGFPHLGTVVLDSPLKAYAQKVSDDTDRDIPLATVNECFYSWLSKWSGPGQIIVLENEQASPEVIEILKATIFTDDYSVGRQGFYPPRPGIGHAPKHG</sequence>
<dbReference type="Proteomes" id="UP000608923">
    <property type="component" value="Unassembled WGS sequence"/>
</dbReference>
<proteinExistence type="predicted"/>
<dbReference type="Gene3D" id="3.40.50.300">
    <property type="entry name" value="P-loop containing nucleotide triphosphate hydrolases"/>
    <property type="match status" value="1"/>
</dbReference>
<accession>A0A8H9IJN7</accession>
<dbReference type="SUPFAM" id="SSF52540">
    <property type="entry name" value="P-loop containing nucleoside triphosphate hydrolases"/>
    <property type="match status" value="1"/>
</dbReference>
<protein>
    <recommendedName>
        <fullName evidence="3">Rad50/SbcC-type AAA domain-containing protein</fullName>
    </recommendedName>
</protein>
<dbReference type="InterPro" id="IPR027417">
    <property type="entry name" value="P-loop_NTPase"/>
</dbReference>
<name>A0A8H9IJN7_9BURK</name>
<dbReference type="RefSeq" id="WP_189393625.1">
    <property type="nucleotide sequence ID" value="NZ_BMZN01000005.1"/>
</dbReference>
<evidence type="ECO:0000313" key="1">
    <source>
        <dbReference type="EMBL" id="GHC56369.1"/>
    </source>
</evidence>
<reference evidence="2" key="1">
    <citation type="journal article" date="2019" name="Int. J. Syst. Evol. Microbiol.">
        <title>The Global Catalogue of Microorganisms (GCM) 10K type strain sequencing project: providing services to taxonomists for standard genome sequencing and annotation.</title>
        <authorList>
            <consortium name="The Broad Institute Genomics Platform"/>
            <consortium name="The Broad Institute Genome Sequencing Center for Infectious Disease"/>
            <person name="Wu L."/>
            <person name="Ma J."/>
        </authorList>
    </citation>
    <scope>NUCLEOTIDE SEQUENCE [LARGE SCALE GENOMIC DNA]</scope>
    <source>
        <strain evidence="2">KCTC 42083</strain>
    </source>
</reference>
<evidence type="ECO:0008006" key="3">
    <source>
        <dbReference type="Google" id="ProtNLM"/>
    </source>
</evidence>
<comment type="caution">
    <text evidence="1">The sequence shown here is derived from an EMBL/GenBank/DDBJ whole genome shotgun (WGS) entry which is preliminary data.</text>
</comment>
<keyword evidence="2" id="KW-1185">Reference proteome</keyword>